<dbReference type="AlphaFoldDB" id="A0A6L2ZPW8"/>
<dbReference type="Pfam" id="PF05258">
    <property type="entry name" value="DciA"/>
    <property type="match status" value="1"/>
</dbReference>
<dbReference type="InterPro" id="IPR007922">
    <property type="entry name" value="DciA-like"/>
</dbReference>
<dbReference type="RefSeq" id="WP_176488217.1">
    <property type="nucleotide sequence ID" value="NZ_BLXO01000004.1"/>
</dbReference>
<reference evidence="1 2" key="1">
    <citation type="submission" date="2020-06" db="EMBL/GenBank/DDBJ databases">
        <title>The genome sequence of Candidatus Regiella insecticola strain Tut.</title>
        <authorList>
            <person name="Nikoh N."/>
            <person name="Tsuchida T."/>
            <person name="Koga R."/>
            <person name="Oshima K."/>
            <person name="Hattori M."/>
            <person name="Fukatsu T."/>
        </authorList>
    </citation>
    <scope>NUCLEOTIDE SEQUENCE [LARGE SCALE GENOMIC DNA]</scope>
    <source>
        <strain evidence="1 2">Tut</strain>
    </source>
</reference>
<proteinExistence type="predicted"/>
<evidence type="ECO:0000313" key="1">
    <source>
        <dbReference type="EMBL" id="GFN46592.1"/>
    </source>
</evidence>
<organism evidence="1 2">
    <name type="scientific">Candidatus Regiella insecticola</name>
    <dbReference type="NCBI Taxonomy" id="138073"/>
    <lineage>
        <taxon>Bacteria</taxon>
        <taxon>Pseudomonadati</taxon>
        <taxon>Pseudomonadota</taxon>
        <taxon>Gammaproteobacteria</taxon>
        <taxon>Enterobacterales</taxon>
        <taxon>Enterobacteriaceae</taxon>
        <taxon>aphid secondary symbionts</taxon>
        <taxon>Candidatus Regiella</taxon>
    </lineage>
</organism>
<sequence>MRRSCPQLLNILLDDAMTARKELSYNFQHENSGSYFFHIDNVQQHAIALLKLNQQVKELLPSQLQPWCRIANYRRNILVLEIANANWMMALRYEQSNLLSALRKKILPSLASIDIRINPGLMARGDEIVRESAKFAASTEKSVPLHRLSIKSAEELKKLAKCCPKKLRVALERLAALAKN</sequence>
<evidence type="ECO:0000313" key="2">
    <source>
        <dbReference type="Proteomes" id="UP000504714"/>
    </source>
</evidence>
<name>A0A6L2ZPW8_9ENTR</name>
<accession>A0A6L2ZPW8</accession>
<dbReference type="EMBL" id="BLXO01000004">
    <property type="protein sequence ID" value="GFN46592.1"/>
    <property type="molecule type" value="Genomic_DNA"/>
</dbReference>
<comment type="caution">
    <text evidence="1">The sequence shown here is derived from an EMBL/GenBank/DDBJ whole genome shotgun (WGS) entry which is preliminary data.</text>
</comment>
<protein>
    <submittedName>
        <fullName evidence="1">Protein of uncharacterized function (DUF721)</fullName>
    </submittedName>
</protein>
<gene>
    <name evidence="1" type="ORF">RINTU1_22820</name>
</gene>
<dbReference type="Proteomes" id="UP000504714">
    <property type="component" value="Unassembled WGS sequence"/>
</dbReference>